<evidence type="ECO:0000256" key="1">
    <source>
        <dbReference type="SAM" id="Phobius"/>
    </source>
</evidence>
<keyword evidence="1" id="KW-1133">Transmembrane helix</keyword>
<dbReference type="Proteomes" id="UP000807469">
    <property type="component" value="Unassembled WGS sequence"/>
</dbReference>
<reference evidence="2" key="1">
    <citation type="submission" date="2020-11" db="EMBL/GenBank/DDBJ databases">
        <authorList>
            <consortium name="DOE Joint Genome Institute"/>
            <person name="Ahrendt S."/>
            <person name="Riley R."/>
            <person name="Andreopoulos W."/>
            <person name="Labutti K."/>
            <person name="Pangilinan J."/>
            <person name="Ruiz-Duenas F.J."/>
            <person name="Barrasa J.M."/>
            <person name="Sanchez-Garcia M."/>
            <person name="Camarero S."/>
            <person name="Miyauchi S."/>
            <person name="Serrano A."/>
            <person name="Linde D."/>
            <person name="Babiker R."/>
            <person name="Drula E."/>
            <person name="Ayuso-Fernandez I."/>
            <person name="Pacheco R."/>
            <person name="Padilla G."/>
            <person name="Ferreira P."/>
            <person name="Barriuso J."/>
            <person name="Kellner H."/>
            <person name="Castanera R."/>
            <person name="Alfaro M."/>
            <person name="Ramirez L."/>
            <person name="Pisabarro A.G."/>
            <person name="Kuo A."/>
            <person name="Tritt A."/>
            <person name="Lipzen A."/>
            <person name="He G."/>
            <person name="Yan M."/>
            <person name="Ng V."/>
            <person name="Cullen D."/>
            <person name="Martin F."/>
            <person name="Rosso M.-N."/>
            <person name="Henrissat B."/>
            <person name="Hibbett D."/>
            <person name="Martinez A.T."/>
            <person name="Grigoriev I.V."/>
        </authorList>
    </citation>
    <scope>NUCLEOTIDE SEQUENCE</scope>
    <source>
        <strain evidence="2">CIRM-BRFM 674</strain>
    </source>
</reference>
<gene>
    <name evidence="2" type="ORF">BDN70DRAFT_871982</name>
</gene>
<accession>A0A9P5ZD61</accession>
<keyword evidence="3" id="KW-1185">Reference proteome</keyword>
<proteinExistence type="predicted"/>
<dbReference type="OrthoDB" id="3232239at2759"/>
<name>A0A9P5ZD61_9AGAR</name>
<keyword evidence="1" id="KW-0472">Membrane</keyword>
<protein>
    <submittedName>
        <fullName evidence="2">Uncharacterized protein</fullName>
    </submittedName>
</protein>
<evidence type="ECO:0000313" key="2">
    <source>
        <dbReference type="EMBL" id="KAF9484978.1"/>
    </source>
</evidence>
<comment type="caution">
    <text evidence="2">The sequence shown here is derived from an EMBL/GenBank/DDBJ whole genome shotgun (WGS) entry which is preliminary data.</text>
</comment>
<feature type="transmembrane region" description="Helical" evidence="1">
    <location>
        <begin position="201"/>
        <end position="217"/>
    </location>
</feature>
<sequence length="395" mass="44721">MATISCSHSTITLPQEVCGIICQDEVLAHRDLYALCNLSRAFHVEAEPMLYSSVHLQLMDKIRPFCRTVLHRPHLIKRTHKLVLILPLQSIEPDDLSEIKKTLHLSTNLRDLRILHSSGAMQGQIGNWALEDYAFKLTTFVNSYFSTLDILRFIEVQSEIKTLVMSHRSLSSHPKKLCPSLENLYCSSQELSAFGGQLKRLYIWLTSANFIPLYVNLSYVGSQFGATLTSLSLDLNHIFLGSLNTINGFIIAVAQYLPRIRFLEIIYDAATGTNYLMTPQNLFEFLELETLVLRPSLLLDEDSTLSSRNVEDHVLIDLRTDVSRMFCAAKIMQSLPTLKNLNLEDAKKNISYEFNIASDGNLSFVGSKLAFPKTSLDSMNSLEALDSNWLKIRRV</sequence>
<keyword evidence="1" id="KW-0812">Transmembrane</keyword>
<feature type="transmembrane region" description="Helical" evidence="1">
    <location>
        <begin position="237"/>
        <end position="257"/>
    </location>
</feature>
<dbReference type="EMBL" id="MU155139">
    <property type="protein sequence ID" value="KAF9484978.1"/>
    <property type="molecule type" value="Genomic_DNA"/>
</dbReference>
<dbReference type="AlphaFoldDB" id="A0A9P5ZD61"/>
<evidence type="ECO:0000313" key="3">
    <source>
        <dbReference type="Proteomes" id="UP000807469"/>
    </source>
</evidence>
<organism evidence="2 3">
    <name type="scientific">Pholiota conissans</name>
    <dbReference type="NCBI Taxonomy" id="109636"/>
    <lineage>
        <taxon>Eukaryota</taxon>
        <taxon>Fungi</taxon>
        <taxon>Dikarya</taxon>
        <taxon>Basidiomycota</taxon>
        <taxon>Agaricomycotina</taxon>
        <taxon>Agaricomycetes</taxon>
        <taxon>Agaricomycetidae</taxon>
        <taxon>Agaricales</taxon>
        <taxon>Agaricineae</taxon>
        <taxon>Strophariaceae</taxon>
        <taxon>Pholiota</taxon>
    </lineage>
</organism>